<sequence>MTKFFISTYGYKSSKYSGLEIIYTSVINANRNNHYVENMIGMFVSTQPILLKYDKENISFLDVFKENMEKLMELYNNQDISFSKLVNTLKLKKVNNTFIFQSKSIIENNYSDKSIFSNEGSIKLYTLYEESNEFQLRDNKDIKFDISLSIIETDEGYLLSMEYNKKYKNH</sequence>
<gene>
    <name evidence="2" type="ORF">BCR32DRAFT_241286</name>
</gene>
<dbReference type="InterPro" id="IPR001242">
    <property type="entry name" value="Condensation_dom"/>
</dbReference>
<evidence type="ECO:0000313" key="2">
    <source>
        <dbReference type="EMBL" id="ORX86146.1"/>
    </source>
</evidence>
<comment type="caution">
    <text evidence="2">The sequence shown here is derived from an EMBL/GenBank/DDBJ whole genome shotgun (WGS) entry which is preliminary data.</text>
</comment>
<dbReference type="Proteomes" id="UP000193944">
    <property type="component" value="Unassembled WGS sequence"/>
</dbReference>
<dbReference type="Gene3D" id="3.30.559.10">
    <property type="entry name" value="Chloramphenicol acetyltransferase-like domain"/>
    <property type="match status" value="1"/>
</dbReference>
<dbReference type="Gene3D" id="3.30.559.30">
    <property type="entry name" value="Nonribosomal peptide synthetase, condensation domain"/>
    <property type="match status" value="1"/>
</dbReference>
<dbReference type="GO" id="GO:0003824">
    <property type="term" value="F:catalytic activity"/>
    <property type="evidence" value="ECO:0007669"/>
    <property type="project" value="InterPro"/>
</dbReference>
<proteinExistence type="predicted"/>
<keyword evidence="3" id="KW-1185">Reference proteome</keyword>
<name>A0A1Y1XKZ6_9FUNG</name>
<evidence type="ECO:0000259" key="1">
    <source>
        <dbReference type="Pfam" id="PF00668"/>
    </source>
</evidence>
<dbReference type="AlphaFoldDB" id="A0A1Y1XKZ6"/>
<protein>
    <recommendedName>
        <fullName evidence="1">Condensation domain-containing protein</fullName>
    </recommendedName>
</protein>
<organism evidence="2 3">
    <name type="scientific">Anaeromyces robustus</name>
    <dbReference type="NCBI Taxonomy" id="1754192"/>
    <lineage>
        <taxon>Eukaryota</taxon>
        <taxon>Fungi</taxon>
        <taxon>Fungi incertae sedis</taxon>
        <taxon>Chytridiomycota</taxon>
        <taxon>Chytridiomycota incertae sedis</taxon>
        <taxon>Neocallimastigomycetes</taxon>
        <taxon>Neocallimastigales</taxon>
        <taxon>Neocallimastigaceae</taxon>
        <taxon>Anaeromyces</taxon>
    </lineage>
</organism>
<accession>A0A1Y1XKZ6</accession>
<reference evidence="2 3" key="1">
    <citation type="submission" date="2016-08" db="EMBL/GenBank/DDBJ databases">
        <title>A Parts List for Fungal Cellulosomes Revealed by Comparative Genomics.</title>
        <authorList>
            <consortium name="DOE Joint Genome Institute"/>
            <person name="Haitjema C.H."/>
            <person name="Gilmore S.P."/>
            <person name="Henske J.K."/>
            <person name="Solomon K.V."/>
            <person name="De Groot R."/>
            <person name="Kuo A."/>
            <person name="Mondo S.J."/>
            <person name="Salamov A.A."/>
            <person name="Labutti K."/>
            <person name="Zhao Z."/>
            <person name="Chiniquy J."/>
            <person name="Barry K."/>
            <person name="Brewer H.M."/>
            <person name="Purvine S.O."/>
            <person name="Wright A.T."/>
            <person name="Boxma B."/>
            <person name="Van Alen T."/>
            <person name="Hackstein J.H."/>
            <person name="Baker S.E."/>
            <person name="Grigoriev I.V."/>
            <person name="O'Malley M.A."/>
        </authorList>
    </citation>
    <scope>NUCLEOTIDE SEQUENCE [LARGE SCALE GENOMIC DNA]</scope>
    <source>
        <strain evidence="2 3">S4</strain>
    </source>
</reference>
<dbReference type="SUPFAM" id="SSF52777">
    <property type="entry name" value="CoA-dependent acyltransferases"/>
    <property type="match status" value="1"/>
</dbReference>
<dbReference type="InterPro" id="IPR023213">
    <property type="entry name" value="CAT-like_dom_sf"/>
</dbReference>
<feature type="domain" description="Condensation" evidence="1">
    <location>
        <begin position="2"/>
        <end position="166"/>
    </location>
</feature>
<evidence type="ECO:0000313" key="3">
    <source>
        <dbReference type="Proteomes" id="UP000193944"/>
    </source>
</evidence>
<dbReference type="STRING" id="1754192.A0A1Y1XKZ6"/>
<dbReference type="OrthoDB" id="10547725at2759"/>
<reference evidence="2 3" key="2">
    <citation type="submission" date="2016-08" db="EMBL/GenBank/DDBJ databases">
        <title>Pervasive Adenine N6-methylation of Active Genes in Fungi.</title>
        <authorList>
            <consortium name="DOE Joint Genome Institute"/>
            <person name="Mondo S.J."/>
            <person name="Dannebaum R.O."/>
            <person name="Kuo R.C."/>
            <person name="Labutti K."/>
            <person name="Haridas S."/>
            <person name="Kuo A."/>
            <person name="Salamov A."/>
            <person name="Ahrendt S.R."/>
            <person name="Lipzen A."/>
            <person name="Sullivan W."/>
            <person name="Andreopoulos W.B."/>
            <person name="Clum A."/>
            <person name="Lindquist E."/>
            <person name="Daum C."/>
            <person name="Ramamoorthy G.K."/>
            <person name="Gryganskyi A."/>
            <person name="Culley D."/>
            <person name="Magnuson J.K."/>
            <person name="James T.Y."/>
            <person name="O'Malley M.A."/>
            <person name="Stajich J.E."/>
            <person name="Spatafora J.W."/>
            <person name="Visel A."/>
            <person name="Grigoriev I.V."/>
        </authorList>
    </citation>
    <scope>NUCLEOTIDE SEQUENCE [LARGE SCALE GENOMIC DNA]</scope>
    <source>
        <strain evidence="2 3">S4</strain>
    </source>
</reference>
<dbReference type="Pfam" id="PF00668">
    <property type="entry name" value="Condensation"/>
    <property type="match status" value="1"/>
</dbReference>
<dbReference type="EMBL" id="MCFG01000025">
    <property type="protein sequence ID" value="ORX86146.1"/>
    <property type="molecule type" value="Genomic_DNA"/>
</dbReference>